<comment type="similarity">
    <text evidence="2">Belongs to the ZC3H14 family.</text>
</comment>
<evidence type="ECO:0000256" key="8">
    <source>
        <dbReference type="SAM" id="MobiDB-lite"/>
    </source>
</evidence>
<evidence type="ECO:0008006" key="11">
    <source>
        <dbReference type="Google" id="ProtNLM"/>
    </source>
</evidence>
<dbReference type="InterPro" id="IPR040366">
    <property type="entry name" value="Nab2/ZC3H14"/>
</dbReference>
<evidence type="ECO:0000256" key="3">
    <source>
        <dbReference type="ARBA" id="ARBA00022723"/>
    </source>
</evidence>
<evidence type="ECO:0000256" key="1">
    <source>
        <dbReference type="ARBA" id="ARBA00004123"/>
    </source>
</evidence>
<dbReference type="GeneID" id="54288731"/>
<keyword evidence="10" id="KW-1185">Reference proteome</keyword>
<gene>
    <name evidence="9" type="ORF">BU24DRAFT_454714</name>
</gene>
<dbReference type="GO" id="GO:0043488">
    <property type="term" value="P:regulation of mRNA stability"/>
    <property type="evidence" value="ECO:0007669"/>
    <property type="project" value="InterPro"/>
</dbReference>
<dbReference type="PANTHER" id="PTHR14738">
    <property type="entry name" value="ZINC FINGER CCCH DOMAIN-CONTAINING PROTEIN 14"/>
    <property type="match status" value="1"/>
</dbReference>
<sequence>MHMQNLGAANGAACDPLFKDTATNYRPDLPGHREFEQQPDLPNDYMDEEERHEELVRAQQLSFRRILNAPPYDVDLPWDDILKYNCSLEELVLFFPNHVLQWPVLALTLRMAGWDRMFARCAFFINASRKVHRCPRERMLAEPLPCKLKVERAIQELQPTFSLDQWDTHWGHGLPNSSWREKNIQRKPRRFPKAPVRTVSLAEAASYVQVNPYSDREFSRQAQKMLVQKQREEMRHAYAFILQTEPHPSNMHMPPIDGGTDCEMIDIDTLLRQQRMNSYHNPVCPYQKRSACEDYIDCPYSHIEDMPGNVQAVPPPDRARATSRACRFDPRCKNVSCIFEHPKRDSEEPMKACKFDPVCRNRKCIFDHPQRDTQATRNQSQPNIQIRQGPVQACKYGSRCMNPQCLRGHRSPAAPPNSHLPILAEKWCKWNNNCKNPACSLMHSAPALELVNEAPKGTKNQSLNGSTHPNGPLLHNTPAVRGILRKNNKPEDRNHGHKIMPHGGQIEQQANGRNRRRGKRVTFAT</sequence>
<organism evidence="9 10">
    <name type="scientific">Aaosphaeria arxii CBS 175.79</name>
    <dbReference type="NCBI Taxonomy" id="1450172"/>
    <lineage>
        <taxon>Eukaryota</taxon>
        <taxon>Fungi</taxon>
        <taxon>Dikarya</taxon>
        <taxon>Ascomycota</taxon>
        <taxon>Pezizomycotina</taxon>
        <taxon>Dothideomycetes</taxon>
        <taxon>Pleosporomycetidae</taxon>
        <taxon>Pleosporales</taxon>
        <taxon>Pleosporales incertae sedis</taxon>
        <taxon>Aaosphaeria</taxon>
    </lineage>
</organism>
<feature type="compositionally biased region" description="Basic residues" evidence="8">
    <location>
        <begin position="513"/>
        <end position="525"/>
    </location>
</feature>
<reference evidence="9" key="1">
    <citation type="journal article" date="2020" name="Stud. Mycol.">
        <title>101 Dothideomycetes genomes: a test case for predicting lifestyles and emergence of pathogens.</title>
        <authorList>
            <person name="Haridas S."/>
            <person name="Albert R."/>
            <person name="Binder M."/>
            <person name="Bloem J."/>
            <person name="Labutti K."/>
            <person name="Salamov A."/>
            <person name="Andreopoulos B."/>
            <person name="Baker S."/>
            <person name="Barry K."/>
            <person name="Bills G."/>
            <person name="Bluhm B."/>
            <person name="Cannon C."/>
            <person name="Castanera R."/>
            <person name="Culley D."/>
            <person name="Daum C."/>
            <person name="Ezra D."/>
            <person name="Gonzalez J."/>
            <person name="Henrissat B."/>
            <person name="Kuo A."/>
            <person name="Liang C."/>
            <person name="Lipzen A."/>
            <person name="Lutzoni F."/>
            <person name="Magnuson J."/>
            <person name="Mondo S."/>
            <person name="Nolan M."/>
            <person name="Ohm R."/>
            <person name="Pangilinan J."/>
            <person name="Park H.-J."/>
            <person name="Ramirez L."/>
            <person name="Alfaro M."/>
            <person name="Sun H."/>
            <person name="Tritt A."/>
            <person name="Yoshinaga Y."/>
            <person name="Zwiers L.-H."/>
            <person name="Turgeon B."/>
            <person name="Goodwin S."/>
            <person name="Spatafora J."/>
            <person name="Crous P."/>
            <person name="Grigoriev I."/>
        </authorList>
    </citation>
    <scope>NUCLEOTIDE SEQUENCE</scope>
    <source>
        <strain evidence="9">CBS 175.79</strain>
    </source>
</reference>
<name>A0A6A5XBP7_9PLEO</name>
<feature type="region of interest" description="Disordered" evidence="8">
    <location>
        <begin position="456"/>
        <end position="525"/>
    </location>
</feature>
<dbReference type="OrthoDB" id="3801107at2759"/>
<evidence type="ECO:0000313" key="9">
    <source>
        <dbReference type="EMBL" id="KAF2010319.1"/>
    </source>
</evidence>
<comment type="subcellular location">
    <subcellularLocation>
        <location evidence="1">Nucleus</location>
    </subcellularLocation>
</comment>
<proteinExistence type="inferred from homology"/>
<evidence type="ECO:0000256" key="6">
    <source>
        <dbReference type="ARBA" id="ARBA00022833"/>
    </source>
</evidence>
<evidence type="ECO:0000256" key="7">
    <source>
        <dbReference type="ARBA" id="ARBA00023242"/>
    </source>
</evidence>
<dbReference type="GO" id="GO:0008143">
    <property type="term" value="F:poly(A) binding"/>
    <property type="evidence" value="ECO:0007669"/>
    <property type="project" value="InterPro"/>
</dbReference>
<keyword evidence="4" id="KW-0677">Repeat</keyword>
<dbReference type="PANTHER" id="PTHR14738:SF29">
    <property type="entry name" value="ZINC FINGER CCCH DOMAIN-CONTAINING PROTEIN 14"/>
    <property type="match status" value="1"/>
</dbReference>
<dbReference type="Gene3D" id="4.10.1000.40">
    <property type="match status" value="2"/>
</dbReference>
<dbReference type="GO" id="GO:0005634">
    <property type="term" value="C:nucleus"/>
    <property type="evidence" value="ECO:0007669"/>
    <property type="project" value="UniProtKB-SubCell"/>
</dbReference>
<dbReference type="GO" id="GO:0008270">
    <property type="term" value="F:zinc ion binding"/>
    <property type="evidence" value="ECO:0007669"/>
    <property type="project" value="UniProtKB-KW"/>
</dbReference>
<accession>A0A6A5XBP7</accession>
<dbReference type="RefSeq" id="XP_033378658.1">
    <property type="nucleotide sequence ID" value="XM_033531334.1"/>
</dbReference>
<feature type="compositionally biased region" description="Polar residues" evidence="8">
    <location>
        <begin position="458"/>
        <end position="469"/>
    </location>
</feature>
<evidence type="ECO:0000313" key="10">
    <source>
        <dbReference type="Proteomes" id="UP000799778"/>
    </source>
</evidence>
<dbReference type="Pfam" id="PF14608">
    <property type="entry name" value="zf-CCCH_2"/>
    <property type="match status" value="4"/>
</dbReference>
<dbReference type="AlphaFoldDB" id="A0A6A5XBP7"/>
<protein>
    <recommendedName>
        <fullName evidence="11">C3H1-type domain-containing protein</fullName>
    </recommendedName>
</protein>
<evidence type="ECO:0000256" key="5">
    <source>
        <dbReference type="ARBA" id="ARBA00022771"/>
    </source>
</evidence>
<keyword evidence="5" id="KW-0863">Zinc-finger</keyword>
<evidence type="ECO:0000256" key="2">
    <source>
        <dbReference type="ARBA" id="ARBA00008423"/>
    </source>
</evidence>
<keyword evidence="3" id="KW-0479">Metal-binding</keyword>
<dbReference type="Proteomes" id="UP000799778">
    <property type="component" value="Unassembled WGS sequence"/>
</dbReference>
<keyword evidence="7" id="KW-0539">Nucleus</keyword>
<dbReference type="EMBL" id="ML978076">
    <property type="protein sequence ID" value="KAF2010319.1"/>
    <property type="molecule type" value="Genomic_DNA"/>
</dbReference>
<dbReference type="GO" id="GO:0005737">
    <property type="term" value="C:cytoplasm"/>
    <property type="evidence" value="ECO:0007669"/>
    <property type="project" value="TreeGrafter"/>
</dbReference>
<evidence type="ECO:0000256" key="4">
    <source>
        <dbReference type="ARBA" id="ARBA00022737"/>
    </source>
</evidence>
<keyword evidence="6" id="KW-0862">Zinc</keyword>